<proteinExistence type="predicted"/>
<gene>
    <name evidence="1" type="ORF">R0135_06585</name>
</gene>
<dbReference type="PANTHER" id="PTHR36513">
    <property type="entry name" value="ABC TRANSMEMBRANE TYPE-1 DOMAIN-CONTAINING PROTEIN"/>
    <property type="match status" value="1"/>
</dbReference>
<dbReference type="EMBL" id="CP136864">
    <property type="protein sequence ID" value="WOJ94831.1"/>
    <property type="molecule type" value="Genomic_DNA"/>
</dbReference>
<dbReference type="Proteomes" id="UP001626537">
    <property type="component" value="Chromosome"/>
</dbReference>
<dbReference type="PANTHER" id="PTHR36513:SF1">
    <property type="entry name" value="TRANSMEMBRANE PROTEIN"/>
    <property type="match status" value="1"/>
</dbReference>
<reference evidence="1 2" key="1">
    <citation type="submission" date="2023-10" db="EMBL/GenBank/DDBJ databases">
        <title>Two novel species belonging to the OM43/NOR5 clade.</title>
        <authorList>
            <person name="Park M."/>
        </authorList>
    </citation>
    <scope>NUCLEOTIDE SEQUENCE [LARGE SCALE GENOMIC DNA]</scope>
    <source>
        <strain evidence="1 2">IMCC43200</strain>
    </source>
</reference>
<sequence length="301" mass="32883">MIWALMGVFLSLFGACGNLPDKANARAVIPYLTTRGFSENVGGEIKYSTDVGEVSGGECRVDLFDGESLEANNVSRGPRTFDEVMTGFDSNSAAGILVYVHGYNTDLERACRDAAVLAYRTGFLGRILLFSWPASTTVVTYWKDERRIAESLPAIMERLDALGERYGYDKIKIVAHSMGSRLALDAIAAPSQNQKFEDLILIAPDIDRERFIDALPVLQQRVKSISVIVSESDRLLMLSQAVNLGERLGQASDFVAAGVEVVDVSGFEDLGFGGHLYHLESDRVGEILKLILMKDPVASGH</sequence>
<name>A0ABZ0I9R2_9GAMM</name>
<dbReference type="GO" id="GO:0016787">
    <property type="term" value="F:hydrolase activity"/>
    <property type="evidence" value="ECO:0007669"/>
    <property type="project" value="UniProtKB-KW"/>
</dbReference>
<organism evidence="1 2">
    <name type="scientific">Congregibacter variabilis</name>
    <dbReference type="NCBI Taxonomy" id="3081200"/>
    <lineage>
        <taxon>Bacteria</taxon>
        <taxon>Pseudomonadati</taxon>
        <taxon>Pseudomonadota</taxon>
        <taxon>Gammaproteobacteria</taxon>
        <taxon>Cellvibrionales</taxon>
        <taxon>Halieaceae</taxon>
        <taxon>Congregibacter</taxon>
    </lineage>
</organism>
<dbReference type="Gene3D" id="3.40.50.1820">
    <property type="entry name" value="alpha/beta hydrolase"/>
    <property type="match status" value="1"/>
</dbReference>
<dbReference type="RefSeq" id="WP_407349465.1">
    <property type="nucleotide sequence ID" value="NZ_CP136864.1"/>
</dbReference>
<evidence type="ECO:0000313" key="1">
    <source>
        <dbReference type="EMBL" id="WOJ94831.1"/>
    </source>
</evidence>
<protein>
    <submittedName>
        <fullName evidence="1">Alpha/beta hydrolase</fullName>
    </submittedName>
</protein>
<accession>A0ABZ0I9R2</accession>
<dbReference type="Pfam" id="PF05990">
    <property type="entry name" value="DUF900"/>
    <property type="match status" value="1"/>
</dbReference>
<dbReference type="InterPro" id="IPR010297">
    <property type="entry name" value="DUF900_hydrolase"/>
</dbReference>
<dbReference type="InterPro" id="IPR029058">
    <property type="entry name" value="AB_hydrolase_fold"/>
</dbReference>
<keyword evidence="1" id="KW-0378">Hydrolase</keyword>
<dbReference type="SUPFAM" id="SSF53474">
    <property type="entry name" value="alpha/beta-Hydrolases"/>
    <property type="match status" value="1"/>
</dbReference>
<evidence type="ECO:0000313" key="2">
    <source>
        <dbReference type="Proteomes" id="UP001626537"/>
    </source>
</evidence>
<keyword evidence="2" id="KW-1185">Reference proteome</keyword>